<dbReference type="GO" id="GO:0046872">
    <property type="term" value="F:metal ion binding"/>
    <property type="evidence" value="ECO:0007669"/>
    <property type="project" value="UniProtKB-KW"/>
</dbReference>
<dbReference type="EMBL" id="CM001402">
    <property type="protein sequence ID" value="EHO40806.1"/>
    <property type="molecule type" value="Genomic_DNA"/>
</dbReference>
<keyword evidence="4 8" id="KW-0547">Nucleotide-binding</keyword>
<dbReference type="GO" id="GO:0005524">
    <property type="term" value="F:ATP binding"/>
    <property type="evidence" value="ECO:0007669"/>
    <property type="project" value="UniProtKB-UniRule"/>
</dbReference>
<dbReference type="GO" id="GO:0005737">
    <property type="term" value="C:cytoplasm"/>
    <property type="evidence" value="ECO:0007669"/>
    <property type="project" value="InterPro"/>
</dbReference>
<evidence type="ECO:0000256" key="10">
    <source>
        <dbReference type="RuleBase" id="RU003812"/>
    </source>
</evidence>
<comment type="similarity">
    <text evidence="1 8 9">Belongs to the NAD synthetase family.</text>
</comment>
<comment type="function">
    <text evidence="8">Catalyzes the ATP-dependent amidation of deamido-NAD to form NAD. Uses ammonia as a nitrogen source.</text>
</comment>
<dbReference type="InterPro" id="IPR014729">
    <property type="entry name" value="Rossmann-like_a/b/a_fold"/>
</dbReference>
<reference evidence="13 14" key="1">
    <citation type="submission" date="2011-09" db="EMBL/GenBank/DDBJ databases">
        <title>The permanent draft genome of Caldithrix abyssi DSM 13497.</title>
        <authorList>
            <consortium name="US DOE Joint Genome Institute (JGI-PGF)"/>
            <person name="Lucas S."/>
            <person name="Han J."/>
            <person name="Lapidus A."/>
            <person name="Bruce D."/>
            <person name="Goodwin L."/>
            <person name="Pitluck S."/>
            <person name="Peters L."/>
            <person name="Kyrpides N."/>
            <person name="Mavromatis K."/>
            <person name="Ivanova N."/>
            <person name="Mikhailova N."/>
            <person name="Chertkov O."/>
            <person name="Detter J.C."/>
            <person name="Tapia R."/>
            <person name="Han C."/>
            <person name="Land M."/>
            <person name="Hauser L."/>
            <person name="Markowitz V."/>
            <person name="Cheng J.-F."/>
            <person name="Hugenholtz P."/>
            <person name="Woyke T."/>
            <person name="Wu D."/>
            <person name="Spring S."/>
            <person name="Brambilla E."/>
            <person name="Klenk H.-P."/>
            <person name="Eisen J.A."/>
        </authorList>
    </citation>
    <scope>NUCLEOTIDE SEQUENCE [LARGE SCALE GENOMIC DNA]</scope>
    <source>
        <strain evidence="13 14">DSM 13497</strain>
    </source>
</reference>
<dbReference type="GO" id="GO:0003952">
    <property type="term" value="F:NAD+ synthase (glutamine-hydrolyzing) activity"/>
    <property type="evidence" value="ECO:0007669"/>
    <property type="project" value="InterPro"/>
</dbReference>
<feature type="binding site" evidence="8">
    <location>
        <position position="42"/>
    </location>
    <ligand>
        <name>Mg(2+)</name>
        <dbReference type="ChEBI" id="CHEBI:18420"/>
    </ligand>
</feature>
<comment type="catalytic activity">
    <reaction evidence="8 10">
        <text>deamido-NAD(+) + NH4(+) + ATP = AMP + diphosphate + NAD(+) + H(+)</text>
        <dbReference type="Rhea" id="RHEA:21188"/>
        <dbReference type="ChEBI" id="CHEBI:15378"/>
        <dbReference type="ChEBI" id="CHEBI:28938"/>
        <dbReference type="ChEBI" id="CHEBI:30616"/>
        <dbReference type="ChEBI" id="CHEBI:33019"/>
        <dbReference type="ChEBI" id="CHEBI:57540"/>
        <dbReference type="ChEBI" id="CHEBI:58437"/>
        <dbReference type="ChEBI" id="CHEBI:456215"/>
        <dbReference type="EC" id="6.3.1.5"/>
    </reaction>
</comment>
<keyword evidence="14" id="KW-1185">Reference proteome</keyword>
<evidence type="ECO:0000256" key="2">
    <source>
        <dbReference type="ARBA" id="ARBA00022598"/>
    </source>
</evidence>
<dbReference type="Proteomes" id="UP000183868">
    <property type="component" value="Chromosome"/>
</dbReference>
<comment type="pathway">
    <text evidence="8">Cofactor biosynthesis; NAD(+) biosynthesis; NAD(+) from deamido-NAD(+) (ammonia route): step 1/1.</text>
</comment>
<feature type="binding site" evidence="8">
    <location>
        <position position="189"/>
    </location>
    <ligand>
        <name>ATP</name>
        <dbReference type="ChEBI" id="CHEBI:30616"/>
    </ligand>
</feature>
<dbReference type="EC" id="6.3.1.5" evidence="8 10"/>
<dbReference type="InParanoid" id="H1XX69"/>
<dbReference type="Proteomes" id="UP000004671">
    <property type="component" value="Chromosome"/>
</dbReference>
<feature type="binding site" evidence="8">
    <location>
        <position position="138"/>
    </location>
    <ligand>
        <name>ATP</name>
        <dbReference type="ChEBI" id="CHEBI:30616"/>
    </ligand>
</feature>
<comment type="subunit">
    <text evidence="8">Homodimer.</text>
</comment>
<reference evidence="12 15" key="2">
    <citation type="submission" date="2016-11" db="EMBL/GenBank/DDBJ databases">
        <title>Genomic analysis of Caldithrix abyssi and proposal of a novel bacterial phylum Caldithrichaeota.</title>
        <authorList>
            <person name="Kublanov I."/>
            <person name="Sigalova O."/>
            <person name="Gavrilov S."/>
            <person name="Lebedinsky A."/>
            <person name="Ivanova N."/>
            <person name="Daum C."/>
            <person name="Reddy T."/>
            <person name="Klenk H.P."/>
            <person name="Goker M."/>
            <person name="Reva O."/>
            <person name="Miroshnichenko M."/>
            <person name="Kyprides N."/>
            <person name="Woyke T."/>
            <person name="Gelfand M."/>
        </authorList>
    </citation>
    <scope>NUCLEOTIDE SEQUENCE [LARGE SCALE GENOMIC DNA]</scope>
    <source>
        <strain evidence="12 15">LF13</strain>
    </source>
</reference>
<dbReference type="NCBIfam" id="TIGR00552">
    <property type="entry name" value="nadE"/>
    <property type="match status" value="1"/>
</dbReference>
<accession>H1XX69</accession>
<dbReference type="UniPathway" id="UPA00253">
    <property type="reaction ID" value="UER00333"/>
</dbReference>
<evidence type="ECO:0000259" key="11">
    <source>
        <dbReference type="Pfam" id="PF02540"/>
    </source>
</evidence>
<evidence type="ECO:0000313" key="14">
    <source>
        <dbReference type="Proteomes" id="UP000004671"/>
    </source>
</evidence>
<feature type="binding site" evidence="8">
    <location>
        <begin position="36"/>
        <end position="43"/>
    </location>
    <ligand>
        <name>ATP</name>
        <dbReference type="ChEBI" id="CHEBI:30616"/>
    </ligand>
</feature>
<dbReference type="STRING" id="880073.Cabys_3950"/>
<proteinExistence type="inferred from homology"/>
<protein>
    <recommendedName>
        <fullName evidence="8 10">NH(3)-dependent NAD(+) synthetase</fullName>
        <ecNumber evidence="8 10">6.3.1.5</ecNumber>
    </recommendedName>
</protein>
<comment type="caution">
    <text evidence="8">Lacks conserved residue(s) required for the propagation of feature annotation.</text>
</comment>
<evidence type="ECO:0000256" key="9">
    <source>
        <dbReference type="RuleBase" id="RU003811"/>
    </source>
</evidence>
<evidence type="ECO:0000256" key="6">
    <source>
        <dbReference type="ARBA" id="ARBA00022842"/>
    </source>
</evidence>
<dbReference type="AlphaFoldDB" id="H1XX69"/>
<dbReference type="GO" id="GO:0008795">
    <property type="term" value="F:NAD+ synthase activity"/>
    <property type="evidence" value="ECO:0007669"/>
    <property type="project" value="UniProtKB-UniRule"/>
</dbReference>
<dbReference type="EMBL" id="CP018099">
    <property type="protein sequence ID" value="APF20695.1"/>
    <property type="molecule type" value="Genomic_DNA"/>
</dbReference>
<evidence type="ECO:0000256" key="8">
    <source>
        <dbReference type="HAMAP-Rule" id="MF_00193"/>
    </source>
</evidence>
<feature type="domain" description="NAD/GMP synthase" evidence="11">
    <location>
        <begin position="17"/>
        <end position="253"/>
    </location>
</feature>
<evidence type="ECO:0000256" key="4">
    <source>
        <dbReference type="ARBA" id="ARBA00022741"/>
    </source>
</evidence>
<dbReference type="PANTHER" id="PTHR23090">
    <property type="entry name" value="NH 3 /GLUTAMINE-DEPENDENT NAD + SYNTHETASE"/>
    <property type="match status" value="1"/>
</dbReference>
<evidence type="ECO:0000313" key="15">
    <source>
        <dbReference type="Proteomes" id="UP000183868"/>
    </source>
</evidence>
<keyword evidence="7 8" id="KW-0520">NAD</keyword>
<dbReference type="HAMAP" id="MF_00193">
    <property type="entry name" value="NadE_ammonia_dep"/>
    <property type="match status" value="1"/>
</dbReference>
<evidence type="ECO:0000256" key="3">
    <source>
        <dbReference type="ARBA" id="ARBA00022723"/>
    </source>
</evidence>
<dbReference type="GO" id="GO:0004359">
    <property type="term" value="F:glutaminase activity"/>
    <property type="evidence" value="ECO:0007669"/>
    <property type="project" value="InterPro"/>
</dbReference>
<dbReference type="CDD" id="cd00553">
    <property type="entry name" value="NAD_synthase"/>
    <property type="match status" value="1"/>
</dbReference>
<evidence type="ECO:0000313" key="13">
    <source>
        <dbReference type="EMBL" id="EHO40806.1"/>
    </source>
</evidence>
<keyword evidence="6 8" id="KW-0460">Magnesium</keyword>
<keyword evidence="5 8" id="KW-0067">ATP-binding</keyword>
<evidence type="ECO:0000256" key="5">
    <source>
        <dbReference type="ARBA" id="ARBA00022840"/>
    </source>
</evidence>
<dbReference type="KEGG" id="caby:Cabys_3950"/>
<evidence type="ECO:0000313" key="12">
    <source>
        <dbReference type="EMBL" id="APF20695.1"/>
    </source>
</evidence>
<dbReference type="FunCoup" id="H1XX69">
    <property type="interactions" value="487"/>
</dbReference>
<evidence type="ECO:0000256" key="7">
    <source>
        <dbReference type="ARBA" id="ARBA00023027"/>
    </source>
</evidence>
<name>H1XX69_CALAY</name>
<gene>
    <name evidence="8 12" type="primary">nadE</name>
    <name evidence="12" type="ORF">Cabys_3950</name>
    <name evidence="13" type="ORF">Calab_1180</name>
</gene>
<dbReference type="PaxDb" id="880073-Calab_1180"/>
<keyword evidence="2 8" id="KW-0436">Ligase</keyword>
<dbReference type="InterPro" id="IPR022926">
    <property type="entry name" value="NH(3)-dep_NAD(+)_synth"/>
</dbReference>
<dbReference type="OrthoDB" id="9803818at2"/>
<dbReference type="RefSeq" id="WP_006927858.1">
    <property type="nucleotide sequence ID" value="NZ_CM001402.1"/>
</dbReference>
<feature type="binding site" evidence="8">
    <location>
        <position position="143"/>
    </location>
    <ligand>
        <name>Mg(2+)</name>
        <dbReference type="ChEBI" id="CHEBI:18420"/>
    </ligand>
</feature>
<organism evidence="13 14">
    <name type="scientific">Caldithrix abyssi DSM 13497</name>
    <dbReference type="NCBI Taxonomy" id="880073"/>
    <lineage>
        <taxon>Bacteria</taxon>
        <taxon>Pseudomonadati</taxon>
        <taxon>Calditrichota</taxon>
        <taxon>Calditrichia</taxon>
        <taxon>Calditrichales</taxon>
        <taxon>Calditrichaceae</taxon>
        <taxon>Caldithrix</taxon>
    </lineage>
</organism>
<dbReference type="eggNOG" id="COG0171">
    <property type="taxonomic scope" value="Bacteria"/>
</dbReference>
<dbReference type="PANTHER" id="PTHR23090:SF9">
    <property type="entry name" value="GLUTAMINE-DEPENDENT NAD(+) SYNTHETASE"/>
    <property type="match status" value="1"/>
</dbReference>
<dbReference type="InterPro" id="IPR022310">
    <property type="entry name" value="NAD/GMP_synthase"/>
</dbReference>
<dbReference type="Gene3D" id="3.40.50.620">
    <property type="entry name" value="HUPs"/>
    <property type="match status" value="1"/>
</dbReference>
<dbReference type="FunFam" id="3.40.50.620:FF:000106">
    <property type="entry name" value="Glutamine-dependent NAD(+) synthetase"/>
    <property type="match status" value="1"/>
</dbReference>
<feature type="binding site" description="in other chain" evidence="8">
    <location>
        <position position="118"/>
    </location>
    <ligand>
        <name>deamido-NAD(+)</name>
        <dbReference type="ChEBI" id="CHEBI:58437"/>
        <note>ligand shared between two neighboring subunits</note>
    </ligand>
</feature>
<sequence length="275" mass="31573">MDTELLKINTGVVSDILIRFLSEEIKKIGVKRGILGLSGGVDSSVVACLLARALGPENVYALIMPYRLSNPESRAHAEMLARQLKINYFVRDISPMVDAFFAEESEADQVRRGNKMARERMCLLYDYSAKYQALVIGTSNKTELLLGYGTIHGDLASAINPIGDLYKTHIWQLAEYLGVPREIIDKPPSADLWVGQTDEQELGYTYQEIDRLLYYMVDLRYSNEMLLELGYTPQTINDIYRRMQKSQFKRRPPVIAKVSYRTINQDYRYSRDWGF</sequence>
<dbReference type="GO" id="GO:0009435">
    <property type="term" value="P:NAD+ biosynthetic process"/>
    <property type="evidence" value="ECO:0007669"/>
    <property type="project" value="UniProtKB-UniRule"/>
</dbReference>
<dbReference type="HOGENOM" id="CLU_059327_1_2_0"/>
<dbReference type="Pfam" id="PF02540">
    <property type="entry name" value="NAD_synthase"/>
    <property type="match status" value="1"/>
</dbReference>
<dbReference type="NCBIfam" id="NF010587">
    <property type="entry name" value="PRK13980.1"/>
    <property type="match status" value="1"/>
</dbReference>
<keyword evidence="3 8" id="KW-0479">Metal-binding</keyword>
<dbReference type="InterPro" id="IPR003694">
    <property type="entry name" value="NAD_synthase"/>
</dbReference>
<evidence type="ECO:0000256" key="1">
    <source>
        <dbReference type="ARBA" id="ARBA00005859"/>
    </source>
</evidence>
<feature type="binding site" evidence="8">
    <location>
        <position position="167"/>
    </location>
    <ligand>
        <name>ATP</name>
        <dbReference type="ChEBI" id="CHEBI:30616"/>
    </ligand>
</feature>
<dbReference type="SUPFAM" id="SSF52402">
    <property type="entry name" value="Adenine nucleotide alpha hydrolases-like"/>
    <property type="match status" value="1"/>
</dbReference>